<dbReference type="RefSeq" id="WP_110664911.1">
    <property type="nucleotide sequence ID" value="NZ_PYBW01000008.1"/>
</dbReference>
<dbReference type="Gene3D" id="1.10.3210.10">
    <property type="entry name" value="Hypothetical protein af1432"/>
    <property type="match status" value="1"/>
</dbReference>
<organism evidence="1 2">
    <name type="scientific">Streptomyces tateyamensis</name>
    <dbReference type="NCBI Taxonomy" id="565073"/>
    <lineage>
        <taxon>Bacteria</taxon>
        <taxon>Bacillati</taxon>
        <taxon>Actinomycetota</taxon>
        <taxon>Actinomycetes</taxon>
        <taxon>Kitasatosporales</taxon>
        <taxon>Streptomycetaceae</taxon>
        <taxon>Streptomyces</taxon>
    </lineage>
</organism>
<dbReference type="EMBL" id="PYBW01000008">
    <property type="protein sequence ID" value="PYC88048.1"/>
    <property type="molecule type" value="Genomic_DNA"/>
</dbReference>
<sequence length="165" mass="17576">MVTSAEVARFAARAHAGQLDKLGVPYVEHLRAVADGLAPFGERAQQAGWLHDVLEDSPVTADQLLAAGVPAEVVAAVRAVTKVAGEEYLERVRAVTADRLATLVKISDNAHNSHPDRLAALPAEQRERLAAKYRAARALLWPAAGREAVLAIVERVNPALLAELG</sequence>
<dbReference type="SUPFAM" id="SSF109604">
    <property type="entry name" value="HD-domain/PDEase-like"/>
    <property type="match status" value="1"/>
</dbReference>
<dbReference type="Pfam" id="PF13328">
    <property type="entry name" value="HD_4"/>
    <property type="match status" value="1"/>
</dbReference>
<dbReference type="AlphaFoldDB" id="A0A2V4P358"/>
<name>A0A2V4P358_9ACTN</name>
<keyword evidence="2" id="KW-1185">Reference proteome</keyword>
<keyword evidence="1" id="KW-0378">Hydrolase</keyword>
<protein>
    <submittedName>
        <fullName evidence="1">Phosphohydrolase</fullName>
    </submittedName>
</protein>
<evidence type="ECO:0000313" key="1">
    <source>
        <dbReference type="EMBL" id="PYC88048.1"/>
    </source>
</evidence>
<dbReference type="Proteomes" id="UP000248039">
    <property type="component" value="Unassembled WGS sequence"/>
</dbReference>
<reference evidence="1 2" key="1">
    <citation type="submission" date="2018-03" db="EMBL/GenBank/DDBJ databases">
        <title>Bioinformatic expansion and discovery of thiopeptide antibiotics.</title>
        <authorList>
            <person name="Schwalen C.J."/>
            <person name="Hudson G.A."/>
            <person name="Mitchell D.A."/>
        </authorList>
    </citation>
    <scope>NUCLEOTIDE SEQUENCE [LARGE SCALE GENOMIC DNA]</scope>
    <source>
        <strain evidence="1 2">ATCC 21389</strain>
    </source>
</reference>
<evidence type="ECO:0000313" key="2">
    <source>
        <dbReference type="Proteomes" id="UP000248039"/>
    </source>
</evidence>
<dbReference type="OrthoDB" id="9802385at2"/>
<proteinExistence type="predicted"/>
<comment type="caution">
    <text evidence="1">The sequence shown here is derived from an EMBL/GenBank/DDBJ whole genome shotgun (WGS) entry which is preliminary data.</text>
</comment>
<gene>
    <name evidence="1" type="ORF">C7C46_01910</name>
</gene>
<dbReference type="GO" id="GO:0016787">
    <property type="term" value="F:hydrolase activity"/>
    <property type="evidence" value="ECO:0007669"/>
    <property type="project" value="UniProtKB-KW"/>
</dbReference>
<accession>A0A2V4P358</accession>